<dbReference type="InterPro" id="IPR000601">
    <property type="entry name" value="PKD_dom"/>
</dbReference>
<sequence length="1148" mass="126197">MKIPQNLKNLFIIALLLSFGLLASCSKKREGNPKVLVFSKTEGYRHQSIPAGIAAIQKLGEENGFDVDTTENAALINEENLSQYAAVIFLSTTSNILDHYQEADFERYIQSGGGFVGIHAAADTEYQWGWYNRLVGGYFADHPGINDPHPNVQPGVIDVVDNTHSSTSFLPSKWERTDEWYSYKKMFDGLNVLMTLDEDSYQGGLDMGEHPIAWYHDFDGGRAFYTGGGHTKESFEEELFLKHILAGIQYAIGDNEELDYTATKTQRVPEENRFTKTMLSVGEFTEPTEMTILPNLDVLIAQRRGEVLRYNNATGEISEIAKFDVYWQSGVQGVNAEEGLMGIQKDPNFETNGHVFVYYSPTGDEWVNRLSRFTYKDGVWDMDSEEVILDVASDRLICCHTGGSIAFDPDGNLFLSTGDNSTPFNQNDSEYILNGYAPLDQRPGREQWDARRSSGNANDLRGKILRIKVNEDGSYSIPEGNLYAQGQEGTRPEIFVQGNRNPYRISVDQKKGWVYWGEVGPDARADSLDSRGPRGYDEVNQAREAGNFGWPYFVGNNYPYYEFDFVNGKSIQAFDPMKPVNNSPNNTGVTELPPAQPAFIWYPYNESRDFPSLGSGGRNAMAGPVYYPDLYTAESKFPDYYEGKLFIYDWVRGWIKAVTMDENGDFYKMEPFMENTKFNALIDMEMGPDGQMYILEYGNGWFSKNDDSGLSRIDFNGGNRAPSVASVYMDKTSGKTPLTVNFTAEATDPENDELTYEWNLGDGKTETTSTPELTYTFNNIGDYEVTVTAKDPGGLEGTSMKASVYAGNIAPVVNIEIDGNQSFYFPGKEVKYSVNVMDEDTEGELDMSTLYVSADYLEGLDQAEADMGHQIVSDAMVGKSLVQALTCKTCHKEAEESIGPSYTKVAQKYSESDRDYLASKIMNGGGGVWGEVAMPANPNLKETEVRALVSYILSLDGVAAKPSLPASGSVNPTQGKAPSAAGVMVMTASFTDAGGEGIKPLSGSTNVILRSNTVDLGQASDLQGYSAMAFGGQNLLIVPKDPGHFALGTVDLTDISSVMLPTASMGPVSEEVIFEIRLDSPDGTKIGESTFKQGPIDPNQAPPITGAVMIPVNAPSDGEMHKVFVTSRTKNGGEIGTFVVAGAIFNSK</sequence>
<reference evidence="7" key="1">
    <citation type="submission" date="2023-06" db="EMBL/GenBank/DDBJ databases">
        <title>Robiginitalea aurantiacus sp. nov. and Algoriphagus sediminis sp. nov., isolated from coastal sediment.</title>
        <authorList>
            <person name="Zhou Z.Y."/>
            <person name="An J."/>
            <person name="Jia Y.W."/>
            <person name="Du Z.J."/>
        </authorList>
    </citation>
    <scope>NUCLEOTIDE SEQUENCE</scope>
    <source>
        <strain evidence="7">C2-7</strain>
    </source>
</reference>
<evidence type="ECO:0000313" key="7">
    <source>
        <dbReference type="EMBL" id="MDN3202937.1"/>
    </source>
</evidence>
<keyword evidence="8" id="KW-1185">Reference proteome</keyword>
<dbReference type="SUPFAM" id="SSF52317">
    <property type="entry name" value="Class I glutamine amidotransferase-like"/>
    <property type="match status" value="1"/>
</dbReference>
<proteinExistence type="predicted"/>
<dbReference type="PANTHER" id="PTHR40469:SF2">
    <property type="entry name" value="GALACTOSE-BINDING DOMAIN-LIKE SUPERFAMILY PROTEIN"/>
    <property type="match status" value="1"/>
</dbReference>
<dbReference type="InterPro" id="IPR022409">
    <property type="entry name" value="PKD/Chitinase_dom"/>
</dbReference>
<dbReference type="CDD" id="cd00146">
    <property type="entry name" value="PKD"/>
    <property type="match status" value="1"/>
</dbReference>
<keyword evidence="2 4" id="KW-0479">Metal-binding</keyword>
<organism evidence="7 8">
    <name type="scientific">Algoriphagus sediminis</name>
    <dbReference type="NCBI Taxonomy" id="3057113"/>
    <lineage>
        <taxon>Bacteria</taxon>
        <taxon>Pseudomonadati</taxon>
        <taxon>Bacteroidota</taxon>
        <taxon>Cytophagia</taxon>
        <taxon>Cytophagales</taxon>
        <taxon>Cyclobacteriaceae</taxon>
        <taxon>Algoriphagus</taxon>
    </lineage>
</organism>
<dbReference type="InterPro" id="IPR009056">
    <property type="entry name" value="Cyt_c-like_dom"/>
</dbReference>
<dbReference type="Gene3D" id="3.40.50.880">
    <property type="match status" value="1"/>
</dbReference>
<dbReference type="Pfam" id="PF06283">
    <property type="entry name" value="ThuA"/>
    <property type="match status" value="1"/>
</dbReference>
<dbReference type="SUPFAM" id="SSF50952">
    <property type="entry name" value="Soluble quinoprotein glucose dehydrogenase"/>
    <property type="match status" value="1"/>
</dbReference>
<dbReference type="EMBL" id="JAUEPH010000001">
    <property type="protein sequence ID" value="MDN3202937.1"/>
    <property type="molecule type" value="Genomic_DNA"/>
</dbReference>
<protein>
    <submittedName>
        <fullName evidence="7">ThuA domain-containing protein</fullName>
    </submittedName>
</protein>
<comment type="caution">
    <text evidence="7">The sequence shown here is derived from an EMBL/GenBank/DDBJ whole genome shotgun (WGS) entry which is preliminary data.</text>
</comment>
<dbReference type="InterPro" id="IPR011041">
    <property type="entry name" value="Quinoprot_gluc/sorb_DH_b-prop"/>
</dbReference>
<dbReference type="SUPFAM" id="SSF46626">
    <property type="entry name" value="Cytochrome c"/>
    <property type="match status" value="1"/>
</dbReference>
<dbReference type="Pfam" id="PF07995">
    <property type="entry name" value="GSDH"/>
    <property type="match status" value="1"/>
</dbReference>
<evidence type="ECO:0000256" key="2">
    <source>
        <dbReference type="ARBA" id="ARBA00022723"/>
    </source>
</evidence>
<evidence type="ECO:0000259" key="5">
    <source>
        <dbReference type="PROSITE" id="PS50093"/>
    </source>
</evidence>
<feature type="domain" description="Cytochrome c" evidence="6">
    <location>
        <begin position="873"/>
        <end position="956"/>
    </location>
</feature>
<accession>A0ABT7Y8W3</accession>
<dbReference type="Gene3D" id="1.10.760.10">
    <property type="entry name" value="Cytochrome c-like domain"/>
    <property type="match status" value="1"/>
</dbReference>
<dbReference type="InterPro" id="IPR011042">
    <property type="entry name" value="6-blade_b-propeller_TolB-like"/>
</dbReference>
<gene>
    <name evidence="7" type="ORF">QVH07_02195</name>
</gene>
<evidence type="ECO:0000259" key="6">
    <source>
        <dbReference type="PROSITE" id="PS51007"/>
    </source>
</evidence>
<keyword evidence="3 4" id="KW-0408">Iron</keyword>
<feature type="domain" description="PKD" evidence="5">
    <location>
        <begin position="723"/>
        <end position="794"/>
    </location>
</feature>
<dbReference type="Gene3D" id="2.120.10.30">
    <property type="entry name" value="TolB, C-terminal domain"/>
    <property type="match status" value="1"/>
</dbReference>
<evidence type="ECO:0000256" key="3">
    <source>
        <dbReference type="ARBA" id="ARBA00023004"/>
    </source>
</evidence>
<dbReference type="InterPro" id="IPR036909">
    <property type="entry name" value="Cyt_c-like_dom_sf"/>
</dbReference>
<dbReference type="InterPro" id="IPR029062">
    <property type="entry name" value="Class_I_gatase-like"/>
</dbReference>
<dbReference type="InterPro" id="IPR013783">
    <property type="entry name" value="Ig-like_fold"/>
</dbReference>
<dbReference type="InterPro" id="IPR012938">
    <property type="entry name" value="Glc/Sorbosone_DH"/>
</dbReference>
<evidence type="ECO:0000256" key="4">
    <source>
        <dbReference type="PROSITE-ProRule" id="PRU00433"/>
    </source>
</evidence>
<dbReference type="PROSITE" id="PS51257">
    <property type="entry name" value="PROKAR_LIPOPROTEIN"/>
    <property type="match status" value="1"/>
</dbReference>
<dbReference type="PANTHER" id="PTHR40469">
    <property type="entry name" value="SECRETED GLYCOSYL HYDROLASE"/>
    <property type="match status" value="1"/>
</dbReference>
<dbReference type="Proteomes" id="UP001171916">
    <property type="component" value="Unassembled WGS sequence"/>
</dbReference>
<dbReference type="PROSITE" id="PS51007">
    <property type="entry name" value="CYTC"/>
    <property type="match status" value="1"/>
</dbReference>
<dbReference type="SUPFAM" id="SSF49299">
    <property type="entry name" value="PKD domain"/>
    <property type="match status" value="1"/>
</dbReference>
<dbReference type="Pfam" id="PF00801">
    <property type="entry name" value="PKD"/>
    <property type="match status" value="1"/>
</dbReference>
<evidence type="ECO:0000313" key="8">
    <source>
        <dbReference type="Proteomes" id="UP001171916"/>
    </source>
</evidence>
<dbReference type="Gene3D" id="2.60.40.10">
    <property type="entry name" value="Immunoglobulins"/>
    <property type="match status" value="1"/>
</dbReference>
<keyword evidence="1 4" id="KW-0349">Heme</keyword>
<dbReference type="SMART" id="SM00089">
    <property type="entry name" value="PKD"/>
    <property type="match status" value="1"/>
</dbReference>
<dbReference type="RefSeq" id="WP_289998492.1">
    <property type="nucleotide sequence ID" value="NZ_JAUEPH010000001.1"/>
</dbReference>
<dbReference type="Pfam" id="PF00034">
    <property type="entry name" value="Cytochrom_C"/>
    <property type="match status" value="1"/>
</dbReference>
<evidence type="ECO:0000256" key="1">
    <source>
        <dbReference type="ARBA" id="ARBA00022617"/>
    </source>
</evidence>
<dbReference type="InterPro" id="IPR029010">
    <property type="entry name" value="ThuA-like"/>
</dbReference>
<name>A0ABT7Y8W3_9BACT</name>
<dbReference type="PROSITE" id="PS50093">
    <property type="entry name" value="PKD"/>
    <property type="match status" value="1"/>
</dbReference>
<dbReference type="InterPro" id="IPR035986">
    <property type="entry name" value="PKD_dom_sf"/>
</dbReference>